<gene>
    <name evidence="1" type="ORF">CJ240_07190</name>
</gene>
<comment type="caution">
    <text evidence="1">The sequence shown here is derived from an EMBL/GenBank/DDBJ whole genome shotgun (WGS) entry which is preliminary data.</text>
</comment>
<protein>
    <submittedName>
        <fullName evidence="1">Uncharacterized protein</fullName>
    </submittedName>
</protein>
<name>A0ABX4UP98_9ACTO</name>
<dbReference type="EMBL" id="PNGC01000002">
    <property type="protein sequence ID" value="PMB89529.1"/>
    <property type="molecule type" value="Genomic_DNA"/>
</dbReference>
<proteinExistence type="predicted"/>
<reference evidence="1 2" key="1">
    <citation type="submission" date="2017-09" db="EMBL/GenBank/DDBJ databases">
        <title>Bacterial strain isolated from the female urinary microbiota.</title>
        <authorList>
            <person name="Thomas-White K."/>
            <person name="Kumar N."/>
            <person name="Forster S."/>
            <person name="Putonti C."/>
            <person name="Lawley T."/>
            <person name="Wolfe A.J."/>
        </authorList>
    </citation>
    <scope>NUCLEOTIDE SEQUENCE [LARGE SCALE GENOMIC DNA]</scope>
    <source>
        <strain evidence="1 2">UMB0744</strain>
    </source>
</reference>
<organism evidence="1 2">
    <name type="scientific">Varibaculum cambriense</name>
    <dbReference type="NCBI Taxonomy" id="184870"/>
    <lineage>
        <taxon>Bacteria</taxon>
        <taxon>Bacillati</taxon>
        <taxon>Actinomycetota</taxon>
        <taxon>Actinomycetes</taxon>
        <taxon>Actinomycetales</taxon>
        <taxon>Actinomycetaceae</taxon>
        <taxon>Varibaculum</taxon>
    </lineage>
</organism>
<evidence type="ECO:0000313" key="1">
    <source>
        <dbReference type="EMBL" id="PMB89529.1"/>
    </source>
</evidence>
<dbReference type="Proteomes" id="UP000243201">
    <property type="component" value="Unassembled WGS sequence"/>
</dbReference>
<sequence length="369" mass="40881">MYLFPLLPITKSRFDFANKLQEPVVPKVLQIPVPTRQIPAHTDPTCLLWEFIPGQLQFLSQVLGVAGIRFTTHLPPSAASLSTIICPPSADLNWLPFPFPVVHADFSPNPALLSVGGVSLPGVARQSPGIFQLPSQVIAFLSQVDQYCYPERGRILNVFGLQPKSGTSTIAFGLANGAKNSVFVDASCSLPDSFSRRHSPEMRKLGFPAICNFSSRDLEADLLVSRLREILPVVQNTRFLQLYRTNPDHISHIFSLLVRAFALVVIDWGLLDSVERLNDLSGQTLVVRNYPQAAVNRQLLLQLHRQRIPIINNRVPARIVSATSVNQSFSVPHCRELKRLQDQGLGTLWPKSLQINLAQLLRNILAAAA</sequence>
<keyword evidence="2" id="KW-1185">Reference proteome</keyword>
<accession>A0ABX4UP98</accession>
<evidence type="ECO:0000313" key="2">
    <source>
        <dbReference type="Proteomes" id="UP000243201"/>
    </source>
</evidence>